<sequence>MKRVVAGVILIVMVVFGANWVRAPKISAVPIKGEYTPGLKPLPPPPTPQGTDVPVIIASIPDLRAVAGSPGKNIVFAEDGENLAVIYGLFSGDPDNIMRTYVSYSTDCGQSWLQYGPLSTFDARRIYPGVDAEANWPDPNDLKVHFAWHQAPQVSGAYVASPTFYAKEISYPDGLITAAFELPNSEDWDVWLPCLAVKDSIIVYIAANNGTYLTTYDCYIWRSTDYGETWDDGRVFFSGPRDWMAGPHFRFGSDGYIFFLWNRSEESNPSLYWPYYCESFDYGQTWTEPQLLWGANPPYPDMSNVTGWWYMYDCEVVADTPVVAIKFGTGNYDYGEIWVYRPTAGSPGSWVFTGTKLVGGDSTAPQTYARFPTVAADDYGNIFIGYQAIFEQPTDTGPDCGLFIRYAGTNTWYDYGPITFNASAISENHLEFAHNAPVIAGGDSTIVGMIYHNAETYPTSGNLYFDYVIVPIIGIQERGQKKSIPTGVVVSPNPSRSWVKFTVGNSEPVKVSIYDVTGKLVRELRNTSALGGEVIWDGRDTKGSGVNSGVYFYKVLTNSGARSGKLTLVKE</sequence>
<dbReference type="NCBIfam" id="TIGR04183">
    <property type="entry name" value="Por_Secre_tail"/>
    <property type="match status" value="1"/>
</dbReference>
<comment type="caution">
    <text evidence="1">The sequence shown here is derived from an EMBL/GenBank/DDBJ whole genome shotgun (WGS) entry which is preliminary data.</text>
</comment>
<dbReference type="SUPFAM" id="SSF50939">
    <property type="entry name" value="Sialidases"/>
    <property type="match status" value="2"/>
</dbReference>
<dbReference type="Gene3D" id="2.120.10.10">
    <property type="match status" value="1"/>
</dbReference>
<name>A0A7C6A9V6_UNCW3</name>
<reference evidence="1" key="1">
    <citation type="journal article" date="2020" name="mSystems">
        <title>Genome- and Community-Level Interaction Insights into Carbon Utilization and Element Cycling Functions of Hydrothermarchaeota in Hydrothermal Sediment.</title>
        <authorList>
            <person name="Zhou Z."/>
            <person name="Liu Y."/>
            <person name="Xu W."/>
            <person name="Pan J."/>
            <person name="Luo Z.H."/>
            <person name="Li M."/>
        </authorList>
    </citation>
    <scope>NUCLEOTIDE SEQUENCE [LARGE SCALE GENOMIC DNA]</scope>
    <source>
        <strain evidence="1">SpSt-876</strain>
    </source>
</reference>
<evidence type="ECO:0000313" key="1">
    <source>
        <dbReference type="EMBL" id="HHS52289.1"/>
    </source>
</evidence>
<dbReference type="Gene3D" id="2.60.40.4070">
    <property type="match status" value="1"/>
</dbReference>
<organism evidence="1">
    <name type="scientific">candidate division WOR-3 bacterium</name>
    <dbReference type="NCBI Taxonomy" id="2052148"/>
    <lineage>
        <taxon>Bacteria</taxon>
        <taxon>Bacteria division WOR-3</taxon>
    </lineage>
</organism>
<dbReference type="EMBL" id="DTLI01000138">
    <property type="protein sequence ID" value="HHS52289.1"/>
    <property type="molecule type" value="Genomic_DNA"/>
</dbReference>
<protein>
    <submittedName>
        <fullName evidence="1">T9SS type A sorting domain-containing protein</fullName>
    </submittedName>
</protein>
<dbReference type="CDD" id="cd15482">
    <property type="entry name" value="Sialidase_non-viral"/>
    <property type="match status" value="1"/>
</dbReference>
<dbReference type="InterPro" id="IPR026444">
    <property type="entry name" value="Secre_tail"/>
</dbReference>
<accession>A0A7C6A9V6</accession>
<proteinExistence type="predicted"/>
<dbReference type="AlphaFoldDB" id="A0A7C6A9V6"/>
<dbReference type="InterPro" id="IPR036278">
    <property type="entry name" value="Sialidase_sf"/>
</dbReference>
<gene>
    <name evidence="1" type="ORF">ENW73_05420</name>
</gene>